<dbReference type="EMBL" id="MN739411">
    <property type="protein sequence ID" value="QHT03411.1"/>
    <property type="molecule type" value="Genomic_DNA"/>
</dbReference>
<accession>A0A6C0CG46</accession>
<evidence type="ECO:0000313" key="1">
    <source>
        <dbReference type="EMBL" id="QHT03411.1"/>
    </source>
</evidence>
<proteinExistence type="predicted"/>
<reference evidence="1" key="1">
    <citation type="journal article" date="2020" name="Nature">
        <title>Giant virus diversity and host interactions through global metagenomics.</title>
        <authorList>
            <person name="Schulz F."/>
            <person name="Roux S."/>
            <person name="Paez-Espino D."/>
            <person name="Jungbluth S."/>
            <person name="Walsh D.A."/>
            <person name="Denef V.J."/>
            <person name="McMahon K.D."/>
            <person name="Konstantinidis K.T."/>
            <person name="Eloe-Fadrosh E.A."/>
            <person name="Kyrpides N.C."/>
            <person name="Woyke T."/>
        </authorList>
    </citation>
    <scope>NUCLEOTIDE SEQUENCE</scope>
    <source>
        <strain evidence="1">GVMAG-M-3300021079-18</strain>
    </source>
</reference>
<dbReference type="AlphaFoldDB" id="A0A6C0CG46"/>
<protein>
    <submittedName>
        <fullName evidence="1">Uncharacterized protein</fullName>
    </submittedName>
</protein>
<name>A0A6C0CG46_9ZZZZ</name>
<sequence>MESNSLTAFSELVRVLANQGPTPAESMVAILRQFAGQEVPAQVTKTIPAETCTSTPPVITQEDLIRDTFVLCGLGDSAAIGKLTAAIKLRGCPLYKMSADEFSVVIEFLHPEMTSIPRRKLATILSIVL</sequence>
<organism evidence="1">
    <name type="scientific">viral metagenome</name>
    <dbReference type="NCBI Taxonomy" id="1070528"/>
    <lineage>
        <taxon>unclassified sequences</taxon>
        <taxon>metagenomes</taxon>
        <taxon>organismal metagenomes</taxon>
    </lineage>
</organism>